<dbReference type="KEGG" id="mpp:MICPUCDRAFT_50860"/>
<feature type="region of interest" description="Disordered" evidence="1">
    <location>
        <begin position="1"/>
        <end position="125"/>
    </location>
</feature>
<evidence type="ECO:0000256" key="1">
    <source>
        <dbReference type="SAM" id="MobiDB-lite"/>
    </source>
</evidence>
<name>C1MJ96_MICPC</name>
<protein>
    <submittedName>
        <fullName evidence="2">Predicted protein</fullName>
    </submittedName>
</protein>
<evidence type="ECO:0000313" key="2">
    <source>
        <dbReference type="EMBL" id="EEH60525.1"/>
    </source>
</evidence>
<dbReference type="GeneID" id="9680467"/>
<sequence length="182" mass="19364">MTDASATPTRAYRPLDVDAANASTRRGVADDDSVPDGSGTPGSPTRIGSRTRWTKDDASASTSGGGGGDDASVMTQVTRSGGLERPKYGRDNQPQSFKRPDRIQSRSDAAAGGARREDKKSGGGGWFAALFCCGKPRDDDDSPRQVRARAASVGGLERAMPLPSQFNNIQFSERFPPFHEGW</sequence>
<dbReference type="Proteomes" id="UP000001876">
    <property type="component" value="Unassembled WGS sequence"/>
</dbReference>
<evidence type="ECO:0000313" key="3">
    <source>
        <dbReference type="Proteomes" id="UP000001876"/>
    </source>
</evidence>
<dbReference type="EMBL" id="GG663735">
    <property type="protein sequence ID" value="EEH60525.1"/>
    <property type="molecule type" value="Genomic_DNA"/>
</dbReference>
<dbReference type="AlphaFoldDB" id="C1MJ96"/>
<keyword evidence="3" id="KW-1185">Reference proteome</keyword>
<reference evidence="2 3" key="1">
    <citation type="journal article" date="2009" name="Science">
        <title>Green evolution and dynamic adaptations revealed by genomes of the marine picoeukaryotes Micromonas.</title>
        <authorList>
            <person name="Worden A.Z."/>
            <person name="Lee J.H."/>
            <person name="Mock T."/>
            <person name="Rouze P."/>
            <person name="Simmons M.P."/>
            <person name="Aerts A.L."/>
            <person name="Allen A.E."/>
            <person name="Cuvelier M.L."/>
            <person name="Derelle E."/>
            <person name="Everett M.V."/>
            <person name="Foulon E."/>
            <person name="Grimwood J."/>
            <person name="Gundlach H."/>
            <person name="Henrissat B."/>
            <person name="Napoli C."/>
            <person name="McDonald S.M."/>
            <person name="Parker M.S."/>
            <person name="Rombauts S."/>
            <person name="Salamov A."/>
            <person name="Von Dassow P."/>
            <person name="Badger J.H."/>
            <person name="Coutinho P.M."/>
            <person name="Demir E."/>
            <person name="Dubchak I."/>
            <person name="Gentemann C."/>
            <person name="Eikrem W."/>
            <person name="Gready J.E."/>
            <person name="John U."/>
            <person name="Lanier W."/>
            <person name="Lindquist E.A."/>
            <person name="Lucas S."/>
            <person name="Mayer K.F."/>
            <person name="Moreau H."/>
            <person name="Not F."/>
            <person name="Otillar R."/>
            <person name="Panaud O."/>
            <person name="Pangilinan J."/>
            <person name="Paulsen I."/>
            <person name="Piegu B."/>
            <person name="Poliakov A."/>
            <person name="Robbens S."/>
            <person name="Schmutz J."/>
            <person name="Toulza E."/>
            <person name="Wyss T."/>
            <person name="Zelensky A."/>
            <person name="Zhou K."/>
            <person name="Armbrust E.V."/>
            <person name="Bhattacharya D."/>
            <person name="Goodenough U.W."/>
            <person name="Van de Peer Y."/>
            <person name="Grigoriev I.V."/>
        </authorList>
    </citation>
    <scope>NUCLEOTIDE SEQUENCE [LARGE SCALE GENOMIC DNA]</scope>
    <source>
        <strain evidence="2 3">CCMP1545</strain>
    </source>
</reference>
<accession>C1MJ96</accession>
<organism evidence="3">
    <name type="scientific">Micromonas pusilla (strain CCMP1545)</name>
    <name type="common">Picoplanktonic green alga</name>
    <dbReference type="NCBI Taxonomy" id="564608"/>
    <lineage>
        <taxon>Eukaryota</taxon>
        <taxon>Viridiplantae</taxon>
        <taxon>Chlorophyta</taxon>
        <taxon>Mamiellophyceae</taxon>
        <taxon>Mamiellales</taxon>
        <taxon>Mamiellaceae</taxon>
        <taxon>Micromonas</taxon>
    </lineage>
</organism>
<proteinExistence type="predicted"/>
<gene>
    <name evidence="2" type="ORF">MICPUCDRAFT_50860</name>
</gene>
<dbReference type="RefSeq" id="XP_003055273.1">
    <property type="nucleotide sequence ID" value="XM_003055227.1"/>
</dbReference>